<dbReference type="GeneID" id="94288739"/>
<dbReference type="SUPFAM" id="SSF48425">
    <property type="entry name" value="Sec7 domain"/>
    <property type="match status" value="1"/>
</dbReference>
<dbReference type="Pfam" id="PF01369">
    <property type="entry name" value="Sec7"/>
    <property type="match status" value="1"/>
</dbReference>
<dbReference type="InterPro" id="IPR000904">
    <property type="entry name" value="Sec7_dom"/>
</dbReference>
<feature type="compositionally biased region" description="Polar residues" evidence="1">
    <location>
        <begin position="60"/>
        <end position="81"/>
    </location>
</feature>
<evidence type="ECO:0000313" key="4">
    <source>
        <dbReference type="Proteomes" id="UP000674318"/>
    </source>
</evidence>
<dbReference type="InterPro" id="IPR023394">
    <property type="entry name" value="Sec7_C_sf"/>
</dbReference>
<sequence length="1420" mass="156239">MGLSPQPELVRRTVTACRIVLLEVRRRVDSSITNTAVKAELQRGLRAAELALPIAEQTARVHSQGSGLSTSGAPGRTSTSARLPLDQEGAVRRPKTTTARSPNNTTDVSAQQSSSRSGEDDTNGVKRRLSSSCHSGGETAASKRPVGTGGVTDNSLSCTALQSAAVWSYVLSAVFWKRRKLTEYTLTALQLLLRVAAVPPDLVTLIVDPAALTAEGTRDSSGGFYKGCRTPGRSSRMLVSAPTGVYYVLSECLLQSFPEPAVQMRALRLIRELVTRGARPPREARADTGAAGRQGEANGFPVCGAGSGIDDMATCFRGQAAIEIIESCFTVATEGTQNVVRHEARLALGAAVRCVVHAFVTMQTYDGALDCAGSGAEPRTTFTTDTVLADYTVDVDHNEPYTWIHLMPSGKSVVVPTAQRSSGKTHGDATIQSQQGERRPSSITGVPTASSSPQDMKQMPRSCDANSSVNEGASNAQAPPPTHTLPSRASAFSVQLVNAQPCSYDGPRGPAQSSLRCESFDAAAASPLGAVSSRSPPKVSFDPHMLFRNSADESLVLHALSTLNTSDGALPVPLKDLLIVLRRMCCCASRPCSGTPNYANVDVQARDVGLWALECLFGELPVANCQQEHRCAPWMSLVLHACKYELLGCLAKNLAMATPFTLFERAVRLLGMLLRKLHYHMARELHTLLGAFLLPLMVSQYAGFRQKHAVLSMIRQLFTIPHLCVSFFVNYDCNPAFDPGAEYGGMLELLVEHVAEMTFLDHVDEKGDAYPWLSSDQQQLLRSECVVVFHTLMSSLHRWIAQDPLEYVQSMRCNSQDTQWREQCEGDDAMDATDSYRNRSLLAEVVDSHQPSAGRYSATAVAASRAKDAEGSSSQNGSEFDGCDVALAHNSDIALPYWNKEHNIGYHWKHIHYLLHDKRISQEAVQRINAGRWREAKEFLESRGLLAVSAPSEVERTDPTSVAAGTSSFALFARFLFEYPGISRDALSSIFERVNHKDGASRMVLQEYLHCFTYTDVPMDVAMRDTTCRFMSWDRPMFEAKVWETIQQCFGNEYAKQNPGFITAHDADVMAGVLLFLHSNLHNPLVKKDRMQVSQFVRDANACLEFPMMETDLHAMFNRILRCKWELDIYGRTPQQAEKESTLMRLSVKIQMERAAQSRQQSAVASNSSIVNCSEAVLSTSFSAPSLDGDRVSTAVAAAAKCLTTSTDDFTIDTEAGVADDAPKRAEECEGSLHRNTFPSPKAKAARNSSVSIDGSTLRVWMSNDVALLDHTIPNYVDKKGILKTKEGHYHAFHNVSTIYLHKLESVHRLYCIEGEAYRPQPYVVPCYAEHVRQMLLLTYPHVMSCVYMGFRVLEEAPITRKLLDTMQITYDIAAAFVLNLRDLRPVMEEALQRYLDDERAYRLLPLSRATFVPFSLNVL</sequence>
<keyword evidence="4" id="KW-1185">Reference proteome</keyword>
<name>A0A836HNH0_9TRYP</name>
<dbReference type="InterPro" id="IPR035999">
    <property type="entry name" value="Sec7_dom_sf"/>
</dbReference>
<dbReference type="Pfam" id="PF12783">
    <property type="entry name" value="Sec7-like_HUS"/>
    <property type="match status" value="1"/>
</dbReference>
<dbReference type="PANTHER" id="PTHR10663">
    <property type="entry name" value="GUANYL-NUCLEOTIDE EXCHANGE FACTOR"/>
    <property type="match status" value="1"/>
</dbReference>
<protein>
    <recommendedName>
        <fullName evidence="2">SEC7 domain-containing protein</fullName>
    </recommendedName>
</protein>
<dbReference type="EMBL" id="JAFJZO010000032">
    <property type="protein sequence ID" value="KAG5496336.1"/>
    <property type="molecule type" value="Genomic_DNA"/>
</dbReference>
<dbReference type="GO" id="GO:0032012">
    <property type="term" value="P:regulation of ARF protein signal transduction"/>
    <property type="evidence" value="ECO:0007669"/>
    <property type="project" value="InterPro"/>
</dbReference>
<dbReference type="InterPro" id="IPR032691">
    <property type="entry name" value="Mon2/Sec7/BIG1-like_HUS"/>
</dbReference>
<dbReference type="OrthoDB" id="430364at2759"/>
<comment type="caution">
    <text evidence="3">The sequence shown here is derived from an EMBL/GenBank/DDBJ whole genome shotgun (WGS) entry which is preliminary data.</text>
</comment>
<feature type="compositionally biased region" description="Polar residues" evidence="1">
    <location>
        <begin position="464"/>
        <end position="477"/>
    </location>
</feature>
<dbReference type="RefSeq" id="XP_067754819.1">
    <property type="nucleotide sequence ID" value="XM_067898662.1"/>
</dbReference>
<accession>A0A836HNH0</accession>
<dbReference type="PANTHER" id="PTHR10663:SF391">
    <property type="entry name" value="SEC7 DOMAIN-CONTAINING PROTEIN"/>
    <property type="match status" value="1"/>
</dbReference>
<gene>
    <name evidence="3" type="ORF">JKF63_02638</name>
</gene>
<feature type="compositionally biased region" description="Polar residues" evidence="1">
    <location>
        <begin position="96"/>
        <end position="116"/>
    </location>
</feature>
<dbReference type="PROSITE" id="PS50190">
    <property type="entry name" value="SEC7"/>
    <property type="match status" value="1"/>
</dbReference>
<feature type="region of interest" description="Disordered" evidence="1">
    <location>
        <begin position="414"/>
        <end position="487"/>
    </location>
</feature>
<evidence type="ECO:0000259" key="2">
    <source>
        <dbReference type="PROSITE" id="PS50190"/>
    </source>
</evidence>
<feature type="compositionally biased region" description="Polar residues" evidence="1">
    <location>
        <begin position="418"/>
        <end position="455"/>
    </location>
</feature>
<dbReference type="FunFam" id="1.10.1000.11:FF:000019">
    <property type="entry name" value="Guanine_nucleotide_exchange_factor_in_Golgi_transport_N-terminal/Sec7_domain_containing_protein_-_putative"/>
    <property type="match status" value="1"/>
</dbReference>
<reference evidence="3 4" key="1">
    <citation type="submission" date="2021-02" db="EMBL/GenBank/DDBJ databases">
        <title>Porcisia hertigi Genome sequencing and assembly.</title>
        <authorList>
            <person name="Almutairi H."/>
            <person name="Gatherer D."/>
        </authorList>
    </citation>
    <scope>NUCLEOTIDE SEQUENCE [LARGE SCALE GENOMIC DNA]</scope>
    <source>
        <strain evidence="3 4">C119</strain>
    </source>
</reference>
<dbReference type="Proteomes" id="UP000674318">
    <property type="component" value="Chromosome 32"/>
</dbReference>
<organism evidence="3 4">
    <name type="scientific">Porcisia hertigi</name>
    <dbReference type="NCBI Taxonomy" id="2761500"/>
    <lineage>
        <taxon>Eukaryota</taxon>
        <taxon>Discoba</taxon>
        <taxon>Euglenozoa</taxon>
        <taxon>Kinetoplastea</taxon>
        <taxon>Metakinetoplastina</taxon>
        <taxon>Trypanosomatida</taxon>
        <taxon>Trypanosomatidae</taxon>
        <taxon>Leishmaniinae</taxon>
        <taxon>Porcisia</taxon>
    </lineage>
</organism>
<evidence type="ECO:0000256" key="1">
    <source>
        <dbReference type="SAM" id="MobiDB-lite"/>
    </source>
</evidence>
<dbReference type="KEGG" id="phet:94288739"/>
<feature type="region of interest" description="Disordered" evidence="1">
    <location>
        <begin position="59"/>
        <end position="149"/>
    </location>
</feature>
<dbReference type="GO" id="GO:0005085">
    <property type="term" value="F:guanyl-nucleotide exchange factor activity"/>
    <property type="evidence" value="ECO:0007669"/>
    <property type="project" value="InterPro"/>
</dbReference>
<proteinExistence type="predicted"/>
<dbReference type="Gene3D" id="1.10.1000.11">
    <property type="entry name" value="Arf Nucleotide-binding Site Opener,domain 2"/>
    <property type="match status" value="1"/>
</dbReference>
<evidence type="ECO:0000313" key="3">
    <source>
        <dbReference type="EMBL" id="KAG5496336.1"/>
    </source>
</evidence>
<dbReference type="SMART" id="SM00222">
    <property type="entry name" value="Sec7"/>
    <property type="match status" value="1"/>
</dbReference>
<feature type="domain" description="SEC7" evidence="2">
    <location>
        <begin position="938"/>
        <end position="1123"/>
    </location>
</feature>